<feature type="region of interest" description="Disordered" evidence="1">
    <location>
        <begin position="288"/>
        <end position="341"/>
    </location>
</feature>
<organism evidence="2 3">
    <name type="scientific">Eimeria maxima</name>
    <name type="common">Coccidian parasite</name>
    <dbReference type="NCBI Taxonomy" id="5804"/>
    <lineage>
        <taxon>Eukaryota</taxon>
        <taxon>Sar</taxon>
        <taxon>Alveolata</taxon>
        <taxon>Apicomplexa</taxon>
        <taxon>Conoidasida</taxon>
        <taxon>Coccidia</taxon>
        <taxon>Eucoccidiorida</taxon>
        <taxon>Eimeriorina</taxon>
        <taxon>Eimeriidae</taxon>
        <taxon>Eimeria</taxon>
    </lineage>
</organism>
<gene>
    <name evidence="2" type="ORF">EMWEY_00051110</name>
</gene>
<feature type="compositionally biased region" description="Polar residues" evidence="1">
    <location>
        <begin position="306"/>
        <end position="317"/>
    </location>
</feature>
<feature type="compositionally biased region" description="Polar residues" evidence="1">
    <location>
        <begin position="1"/>
        <end position="11"/>
    </location>
</feature>
<reference evidence="2" key="2">
    <citation type="submission" date="2013-10" db="EMBL/GenBank/DDBJ databases">
        <authorList>
            <person name="Aslett M."/>
        </authorList>
    </citation>
    <scope>NUCLEOTIDE SEQUENCE [LARGE SCALE GENOMIC DNA]</scope>
    <source>
        <strain evidence="2">Weybridge</strain>
    </source>
</reference>
<proteinExistence type="predicted"/>
<dbReference type="AlphaFoldDB" id="U6M2M7"/>
<feature type="compositionally biased region" description="Low complexity" evidence="1">
    <location>
        <begin position="288"/>
        <end position="305"/>
    </location>
</feature>
<dbReference type="GeneID" id="25339097"/>
<dbReference type="Proteomes" id="UP000030763">
    <property type="component" value="Unassembled WGS sequence"/>
</dbReference>
<feature type="region of interest" description="Disordered" evidence="1">
    <location>
        <begin position="1"/>
        <end position="28"/>
    </location>
</feature>
<feature type="region of interest" description="Disordered" evidence="1">
    <location>
        <begin position="468"/>
        <end position="497"/>
    </location>
</feature>
<dbReference type="PANTHER" id="PTHR23107">
    <property type="entry name" value="SYNOVIAL SARCOMA ASSOCIATED SS18 PROTEIN"/>
    <property type="match status" value="1"/>
</dbReference>
<dbReference type="GO" id="GO:0045944">
    <property type="term" value="P:positive regulation of transcription by RNA polymerase II"/>
    <property type="evidence" value="ECO:0007669"/>
    <property type="project" value="TreeGrafter"/>
</dbReference>
<accession>U6M2M7</accession>
<name>U6M2M7_EIMMA</name>
<protein>
    <submittedName>
        <fullName evidence="2">Uncharacterized protein</fullName>
    </submittedName>
</protein>
<evidence type="ECO:0000256" key="1">
    <source>
        <dbReference type="SAM" id="MobiDB-lite"/>
    </source>
</evidence>
<dbReference type="GO" id="GO:0003713">
    <property type="term" value="F:transcription coactivator activity"/>
    <property type="evidence" value="ECO:0007669"/>
    <property type="project" value="TreeGrafter"/>
</dbReference>
<dbReference type="OrthoDB" id="348724at2759"/>
<feature type="region of interest" description="Disordered" evidence="1">
    <location>
        <begin position="521"/>
        <end position="627"/>
    </location>
</feature>
<dbReference type="GO" id="GO:0005634">
    <property type="term" value="C:nucleus"/>
    <property type="evidence" value="ECO:0007669"/>
    <property type="project" value="TreeGrafter"/>
</dbReference>
<evidence type="ECO:0000313" key="2">
    <source>
        <dbReference type="EMBL" id="CDJ58482.1"/>
    </source>
</evidence>
<keyword evidence="3" id="KW-1185">Reference proteome</keyword>
<dbReference type="EMBL" id="HG719669">
    <property type="protein sequence ID" value="CDJ58482.1"/>
    <property type="molecule type" value="Genomic_DNA"/>
</dbReference>
<feature type="compositionally biased region" description="Low complexity" evidence="1">
    <location>
        <begin position="328"/>
        <end position="339"/>
    </location>
</feature>
<dbReference type="PANTHER" id="PTHR23107:SF34">
    <property type="entry name" value="HTH LA-TYPE RNA-BINDING DOMAIN-CONTAINING PROTEIN"/>
    <property type="match status" value="1"/>
</dbReference>
<sequence length="835" mass="89488">MYLPLQTQGETSIDYPLPDSFASDGKKKEHEGERVERILWHATPSRAPVGSAASLNRLTPLLLLSIFGVLLLIAKCASRVSSSRVERGRTARRLAGGVSPPPSDEDPDVTAIVNLCLELEQSSPDLLQRPQRPPQPALQQHASQQQQQQRGILVLPQRGERVLLLPQQGQQQALLVKPFGGQQLRQQQQGQQQLVIQQQQGRQVLLVPGTGPRMLLVPQQGQQVLLVPQQRRQQQHLHRQILFQAQQKRTQGDSATRPPHQASDLPLHIQQRTNLATQYLVSPVPTAATTSTKATTTTPGTTAVSQQPLSDGSSSAATLLPPERPHPHTATAPGPADGGSLMQELEAGDAAAKLSPSVPLKELLGASARRGGETGDAAAKLAPSVSLKELLGASARRGGETGNAAAKFAPSVSLKKIVGASARSGGETGDAAAKLAPSLSLKLHRASARRGSDLHSGIPAKRLMLQVPTEKGGRANMPAYPSESSESQTPVGFGGPTSPDVWLSDSALNLYLHYNKIDSDDSMESLPSVKVSDASDEEEPGPSTQPTGHANKPESHLHPAQLRSDGSLGSSGGALQARTSSYQDGASAGSSGTALQASTSSYQDGASAGSSGTAIGGHSTGLPASSGPLPLDEHPFYRLPVLAPGVSTPPLSIMESDESYGPQGMAHRCLMCLRDLFKKEALGEVDARKAYVSAIRLAKFLLARHRTRVREMPPVRAAYVLGRRYLLLDSIVSVLQVLGNFEESRREWEAFVKLIPTTLVIHKKGGGPSHNLNRRMVSRLMQALELLKQGKRPSAEETVELKRYLFKCLPTSDFSCMDYNPYRRDDAEWISRGGT</sequence>
<evidence type="ECO:0000313" key="3">
    <source>
        <dbReference type="Proteomes" id="UP000030763"/>
    </source>
</evidence>
<dbReference type="RefSeq" id="XP_013335128.1">
    <property type="nucleotide sequence ID" value="XM_013479674.1"/>
</dbReference>
<feature type="compositionally biased region" description="Polar residues" evidence="1">
    <location>
        <begin position="577"/>
        <end position="604"/>
    </location>
</feature>
<reference evidence="2" key="1">
    <citation type="submission" date="2013-10" db="EMBL/GenBank/DDBJ databases">
        <title>Genomic analysis of the causative agents of coccidiosis in chickens.</title>
        <authorList>
            <person name="Reid A.J."/>
            <person name="Blake D."/>
            <person name="Billington K."/>
            <person name="Browne H."/>
            <person name="Dunn M."/>
            <person name="Hung S."/>
            <person name="Kawahara F."/>
            <person name="Miranda-Saavedra D."/>
            <person name="Mourier T."/>
            <person name="Nagra H."/>
            <person name="Otto T.D."/>
            <person name="Rawlings N."/>
            <person name="Sanchez A."/>
            <person name="Sanders M."/>
            <person name="Subramaniam C."/>
            <person name="Tay Y."/>
            <person name="Dear P."/>
            <person name="Doerig C."/>
            <person name="Gruber A."/>
            <person name="Parkinson J."/>
            <person name="Shirley M."/>
            <person name="Wan K.L."/>
            <person name="Berriman M."/>
            <person name="Tomley F."/>
            <person name="Pain A."/>
        </authorList>
    </citation>
    <scope>NUCLEOTIDE SEQUENCE [LARGE SCALE GENOMIC DNA]</scope>
    <source>
        <strain evidence="2">Weybridge</strain>
    </source>
</reference>
<feature type="region of interest" description="Disordered" evidence="1">
    <location>
        <begin position="85"/>
        <end position="108"/>
    </location>
</feature>
<dbReference type="VEuPathDB" id="ToxoDB:EMWEY_00051110"/>